<evidence type="ECO:0000313" key="7">
    <source>
        <dbReference type="EMBL" id="CZR69348.1"/>
    </source>
</evidence>
<dbReference type="InterPro" id="IPR028939">
    <property type="entry name" value="P5C_Rdtase_cat_N"/>
</dbReference>
<protein>
    <submittedName>
        <fullName evidence="7">Related to pyrroline-5-carboxylate reductase</fullName>
    </submittedName>
</protein>
<dbReference type="Pfam" id="PF14748">
    <property type="entry name" value="P5CR_dimer"/>
    <property type="match status" value="1"/>
</dbReference>
<dbReference type="InterPro" id="IPR008927">
    <property type="entry name" value="6-PGluconate_DH-like_C_sf"/>
</dbReference>
<dbReference type="GO" id="GO:0055129">
    <property type="term" value="P:L-proline biosynthetic process"/>
    <property type="evidence" value="ECO:0007669"/>
    <property type="project" value="TreeGrafter"/>
</dbReference>
<dbReference type="HAMAP" id="MF_01925">
    <property type="entry name" value="P5C_reductase"/>
    <property type="match status" value="1"/>
</dbReference>
<dbReference type="AlphaFoldDB" id="A0A1L7XWH0"/>
<dbReference type="Proteomes" id="UP000184330">
    <property type="component" value="Unassembled WGS sequence"/>
</dbReference>
<keyword evidence="2 4" id="KW-0521">NADP</keyword>
<evidence type="ECO:0000256" key="2">
    <source>
        <dbReference type="ARBA" id="ARBA00022857"/>
    </source>
</evidence>
<evidence type="ECO:0000259" key="5">
    <source>
        <dbReference type="Pfam" id="PF03807"/>
    </source>
</evidence>
<dbReference type="OrthoDB" id="10263291at2759"/>
<feature type="binding site" evidence="4">
    <location>
        <begin position="17"/>
        <end position="22"/>
    </location>
    <ligand>
        <name>NADP(+)</name>
        <dbReference type="ChEBI" id="CHEBI:58349"/>
    </ligand>
</feature>
<gene>
    <name evidence="7" type="ORF">PAC_19248</name>
</gene>
<sequence length="301" mass="31942">MATNGTSPLTGQTLAIIGCGTMASAILSGVLDACAASQAKGDEPRISRFIATVNSEGSAAGLRKRFGDRLEVLQGSGVNVKAMKKADIVLWAFKPYMVDLVLRNPGVKDALVGKLIISVLVGSPVHKLKAAIFGEEYSEKDYGSIYIKRAMMNIAAEFGASMTVIETIPGIPEHFNEITDWIFLQCGKIQPVAPELYDIGGVMAGASGALLSVAFDGMLDGAVKEGLKRADAKKILTQALISLATLLENGEHPAMLREKFSSPKGTTIDGLVSLEEDRARWAFGRAVGAATKRSKEIGEQK</sequence>
<name>A0A1L7XWH0_9HELO</name>
<feature type="domain" description="Pyrroline-5-carboxylate reductase dimerisation" evidence="6">
    <location>
        <begin position="196"/>
        <end position="296"/>
    </location>
</feature>
<dbReference type="PANTHER" id="PTHR11645">
    <property type="entry name" value="PYRROLINE-5-CARBOXYLATE REDUCTASE"/>
    <property type="match status" value="1"/>
</dbReference>
<dbReference type="GO" id="GO:0004735">
    <property type="term" value="F:pyrroline-5-carboxylate reductase activity"/>
    <property type="evidence" value="ECO:0007669"/>
    <property type="project" value="InterPro"/>
</dbReference>
<dbReference type="PIRSF" id="PIRSF000193">
    <property type="entry name" value="Pyrrol-5-carb_rd"/>
    <property type="match status" value="1"/>
</dbReference>
<dbReference type="InterPro" id="IPR029036">
    <property type="entry name" value="P5CR_dimer"/>
</dbReference>
<feature type="binding site" evidence="4">
    <location>
        <position position="79"/>
    </location>
    <ligand>
        <name>NADPH</name>
        <dbReference type="ChEBI" id="CHEBI:57783"/>
    </ligand>
</feature>
<evidence type="ECO:0000256" key="1">
    <source>
        <dbReference type="ARBA" id="ARBA00005525"/>
    </source>
</evidence>
<dbReference type="STRING" id="576137.A0A1L7XWH0"/>
<dbReference type="Pfam" id="PF03807">
    <property type="entry name" value="F420_oxidored"/>
    <property type="match status" value="1"/>
</dbReference>
<dbReference type="SUPFAM" id="SSF51735">
    <property type="entry name" value="NAD(P)-binding Rossmann-fold domains"/>
    <property type="match status" value="1"/>
</dbReference>
<keyword evidence="8" id="KW-1185">Reference proteome</keyword>
<feature type="binding site" evidence="4">
    <location>
        <begin position="92"/>
        <end position="95"/>
    </location>
    <ligand>
        <name>NADP(+)</name>
        <dbReference type="ChEBI" id="CHEBI:58349"/>
    </ligand>
</feature>
<dbReference type="InterPro" id="IPR036291">
    <property type="entry name" value="NAD(P)-bd_dom_sf"/>
</dbReference>
<dbReference type="Gene3D" id="1.10.3730.10">
    <property type="entry name" value="ProC C-terminal domain-like"/>
    <property type="match status" value="1"/>
</dbReference>
<evidence type="ECO:0000313" key="8">
    <source>
        <dbReference type="Proteomes" id="UP000184330"/>
    </source>
</evidence>
<dbReference type="PANTHER" id="PTHR11645:SF65">
    <property type="entry name" value="HYPOTHETICAL PYRROLINE-5-CARBOXYLATE REDUCTASE (EUROFUNG)"/>
    <property type="match status" value="1"/>
</dbReference>
<organism evidence="7 8">
    <name type="scientific">Phialocephala subalpina</name>
    <dbReference type="NCBI Taxonomy" id="576137"/>
    <lineage>
        <taxon>Eukaryota</taxon>
        <taxon>Fungi</taxon>
        <taxon>Dikarya</taxon>
        <taxon>Ascomycota</taxon>
        <taxon>Pezizomycotina</taxon>
        <taxon>Leotiomycetes</taxon>
        <taxon>Helotiales</taxon>
        <taxon>Mollisiaceae</taxon>
        <taxon>Phialocephala</taxon>
        <taxon>Phialocephala fortinii species complex</taxon>
    </lineage>
</organism>
<keyword evidence="3" id="KW-0560">Oxidoreductase</keyword>
<comment type="similarity">
    <text evidence="1">Belongs to the pyrroline-5-carboxylate reductase family.</text>
</comment>
<proteinExistence type="inferred from homology"/>
<dbReference type="FunFam" id="1.10.3730.10:FF:000001">
    <property type="entry name" value="Pyrroline-5-carboxylate reductase"/>
    <property type="match status" value="1"/>
</dbReference>
<feature type="domain" description="Pyrroline-5-carboxylate reductase catalytic N-terminal" evidence="5">
    <location>
        <begin position="14"/>
        <end position="122"/>
    </location>
</feature>
<evidence type="ECO:0000256" key="3">
    <source>
        <dbReference type="ARBA" id="ARBA00023002"/>
    </source>
</evidence>
<dbReference type="Gene3D" id="3.40.50.720">
    <property type="entry name" value="NAD(P)-binding Rossmann-like Domain"/>
    <property type="match status" value="1"/>
</dbReference>
<evidence type="ECO:0000259" key="6">
    <source>
        <dbReference type="Pfam" id="PF14748"/>
    </source>
</evidence>
<accession>A0A1L7XWH0</accession>
<dbReference type="InterPro" id="IPR000304">
    <property type="entry name" value="Pyrroline-COOH_reductase"/>
</dbReference>
<dbReference type="SUPFAM" id="SSF48179">
    <property type="entry name" value="6-phosphogluconate dehydrogenase C-terminal domain-like"/>
    <property type="match status" value="1"/>
</dbReference>
<evidence type="ECO:0000256" key="4">
    <source>
        <dbReference type="PIRSR" id="PIRSR000193-1"/>
    </source>
</evidence>
<reference evidence="7 8" key="1">
    <citation type="submission" date="2016-03" db="EMBL/GenBank/DDBJ databases">
        <authorList>
            <person name="Ploux O."/>
        </authorList>
    </citation>
    <scope>NUCLEOTIDE SEQUENCE [LARGE SCALE GENOMIC DNA]</scope>
    <source>
        <strain evidence="7 8">UAMH 11012</strain>
    </source>
</reference>
<dbReference type="EMBL" id="FJOG01000069">
    <property type="protein sequence ID" value="CZR69348.1"/>
    <property type="molecule type" value="Genomic_DNA"/>
</dbReference>